<dbReference type="InterPro" id="IPR019489">
    <property type="entry name" value="Clp_ATPase_C"/>
</dbReference>
<dbReference type="eggNOG" id="COG1220">
    <property type="taxonomic scope" value="Bacteria"/>
</dbReference>
<feature type="domain" description="Clp ATPase C-terminal" evidence="8">
    <location>
        <begin position="360"/>
        <end position="456"/>
    </location>
</feature>
<keyword evidence="4 5" id="KW-0143">Chaperone</keyword>
<dbReference type="PANTHER" id="PTHR48102">
    <property type="entry name" value="ATP-DEPENDENT CLP PROTEASE ATP-BINDING SUBUNIT CLPX-LIKE, MITOCHONDRIAL-RELATED"/>
    <property type="match status" value="1"/>
</dbReference>
<keyword evidence="3 5" id="KW-0067">ATP-binding</keyword>
<reference evidence="9 10" key="1">
    <citation type="submission" date="2007-01" db="EMBL/GenBank/DDBJ databases">
        <authorList>
            <person name="Haygood M."/>
            <person name="Podell S."/>
            <person name="Anderson C."/>
            <person name="Hopkinson B."/>
            <person name="Roe K."/>
            <person name="Barbeau K."/>
            <person name="Gaasterland T."/>
            <person name="Ferriera S."/>
            <person name="Johnson J."/>
            <person name="Kravitz S."/>
            <person name="Beeson K."/>
            <person name="Sutton G."/>
            <person name="Rogers Y.-H."/>
            <person name="Friedman R."/>
            <person name="Frazier M."/>
            <person name="Venter J.C."/>
        </authorList>
    </citation>
    <scope>NUCLEOTIDE SEQUENCE [LARGE SCALE GENOMIC DNA]</scope>
    <source>
        <strain evidence="9 10">ATCC 23134</strain>
    </source>
</reference>
<dbReference type="GO" id="GO:0036402">
    <property type="term" value="F:proteasome-activating activity"/>
    <property type="evidence" value="ECO:0007669"/>
    <property type="project" value="UniProtKB-UniRule"/>
</dbReference>
<dbReference type="Gene3D" id="1.10.8.60">
    <property type="match status" value="1"/>
</dbReference>
<feature type="domain" description="AAA+ ATPase" evidence="7">
    <location>
        <begin position="53"/>
        <end position="357"/>
    </location>
</feature>
<keyword evidence="2 5" id="KW-0547">Nucleotide-binding</keyword>
<evidence type="ECO:0000256" key="3">
    <source>
        <dbReference type="ARBA" id="ARBA00022840"/>
    </source>
</evidence>
<dbReference type="FunFam" id="3.40.50.300:FF:000220">
    <property type="entry name" value="ATP-dependent protease ATPase subunit HslU"/>
    <property type="match status" value="1"/>
</dbReference>
<feature type="binding site" evidence="5">
    <location>
        <position position="280"/>
    </location>
    <ligand>
        <name>ATP</name>
        <dbReference type="ChEBI" id="CHEBI:30616"/>
    </ligand>
</feature>
<evidence type="ECO:0000313" key="10">
    <source>
        <dbReference type="Proteomes" id="UP000004095"/>
    </source>
</evidence>
<evidence type="ECO:0000256" key="2">
    <source>
        <dbReference type="ARBA" id="ARBA00022741"/>
    </source>
</evidence>
<dbReference type="AlphaFoldDB" id="A1ZK93"/>
<dbReference type="RefSeq" id="WP_002696701.1">
    <property type="nucleotide sequence ID" value="NZ_AAWS01000012.1"/>
</dbReference>
<dbReference type="Proteomes" id="UP000004095">
    <property type="component" value="Unassembled WGS sequence"/>
</dbReference>
<gene>
    <name evidence="5" type="primary">hslU</name>
    <name evidence="9" type="ORF">M23134_02310</name>
</gene>
<dbReference type="SMART" id="SM01086">
    <property type="entry name" value="ClpB_D2-small"/>
    <property type="match status" value="1"/>
</dbReference>
<accession>A1ZK93</accession>
<dbReference type="HAMAP" id="MF_00249">
    <property type="entry name" value="HslU"/>
    <property type="match status" value="1"/>
</dbReference>
<dbReference type="SUPFAM" id="SSF52540">
    <property type="entry name" value="P-loop containing nucleoside triphosphate hydrolases"/>
    <property type="match status" value="1"/>
</dbReference>
<evidence type="ECO:0000313" key="9">
    <source>
        <dbReference type="EMBL" id="EAY29119.1"/>
    </source>
</evidence>
<dbReference type="OrthoDB" id="9804062at2"/>
<comment type="subunit">
    <text evidence="5">A double ring-shaped homohexamer of HslV is capped on each side by a ring-shaped HslU homohexamer. The assembly of the HslU/HslV complex is dependent on binding of ATP.</text>
</comment>
<comment type="caution">
    <text evidence="9">The sequence shown here is derived from an EMBL/GenBank/DDBJ whole genome shotgun (WGS) entry which is preliminary data.</text>
</comment>
<feature type="binding site" evidence="5">
    <location>
        <begin position="64"/>
        <end position="69"/>
    </location>
    <ligand>
        <name>ATP</name>
        <dbReference type="ChEBI" id="CHEBI:30616"/>
    </ligand>
</feature>
<dbReference type="GO" id="GO:0008233">
    <property type="term" value="F:peptidase activity"/>
    <property type="evidence" value="ECO:0007669"/>
    <property type="project" value="InterPro"/>
</dbReference>
<comment type="function">
    <text evidence="5">ATPase subunit of a proteasome-like degradation complex; this subunit has chaperone activity. The binding of ATP and its subsequent hydrolysis by HslU are essential for unfolding of protein substrates subsequently hydrolyzed by HslV. HslU recognizes the N-terminal part of its protein substrates and unfolds these before they are guided to HslV for hydrolysis.</text>
</comment>
<dbReference type="InterPro" id="IPR003959">
    <property type="entry name" value="ATPase_AAA_core"/>
</dbReference>
<protein>
    <recommendedName>
        <fullName evidence="5">ATP-dependent protease ATPase subunit HslU</fullName>
    </recommendedName>
    <alternativeName>
        <fullName evidence="5">Unfoldase HslU</fullName>
    </alternativeName>
</protein>
<evidence type="ECO:0000259" key="7">
    <source>
        <dbReference type="SMART" id="SM00382"/>
    </source>
</evidence>
<feature type="binding site" evidence="5">
    <location>
        <position position="418"/>
    </location>
    <ligand>
        <name>ATP</name>
        <dbReference type="ChEBI" id="CHEBI:30616"/>
    </ligand>
</feature>
<comment type="similarity">
    <text evidence="1 5">Belongs to the ClpX chaperone family. HslU subfamily.</text>
</comment>
<dbReference type="GO" id="GO:0043335">
    <property type="term" value="P:protein unfolding"/>
    <property type="evidence" value="ECO:0007669"/>
    <property type="project" value="UniProtKB-UniRule"/>
</dbReference>
<feature type="region of interest" description="Disordered" evidence="6">
    <location>
        <begin position="154"/>
        <end position="178"/>
    </location>
</feature>
<dbReference type="CDD" id="cd19498">
    <property type="entry name" value="RecA-like_HslU"/>
    <property type="match status" value="1"/>
</dbReference>
<dbReference type="Pfam" id="PF00004">
    <property type="entry name" value="AAA"/>
    <property type="match status" value="1"/>
</dbReference>
<keyword evidence="5" id="KW-0963">Cytoplasm</keyword>
<feature type="compositionally biased region" description="Basic and acidic residues" evidence="6">
    <location>
        <begin position="168"/>
        <end position="178"/>
    </location>
</feature>
<dbReference type="PANTHER" id="PTHR48102:SF3">
    <property type="entry name" value="ATP-DEPENDENT PROTEASE ATPASE SUBUNIT HSLU"/>
    <property type="match status" value="1"/>
</dbReference>
<evidence type="ECO:0000259" key="8">
    <source>
        <dbReference type="SMART" id="SM01086"/>
    </source>
</evidence>
<dbReference type="NCBIfam" id="TIGR00390">
    <property type="entry name" value="hslU"/>
    <property type="match status" value="1"/>
</dbReference>
<dbReference type="GO" id="GO:0005524">
    <property type="term" value="F:ATP binding"/>
    <property type="evidence" value="ECO:0007669"/>
    <property type="project" value="UniProtKB-UniRule"/>
</dbReference>
<dbReference type="InterPro" id="IPR050052">
    <property type="entry name" value="ATP-dep_Clp_protease_ClpX"/>
</dbReference>
<sequence length="470" mass="52645">MADNQKHLTPREIVAELDKYIIGQNDAKKQVAIALRNRWRRMNSADDMRQEIVPNNILMIGATGVGKTEIARRLAKIADAPFTKVEASKFTEVGYVGRDVESMVRDLVEQAINMVKASKRETVQERATEIVEEIILDALIPPVRDASAQNSFTGFTMDVTPDETSSMSKDDQELNEKTRDRFREKIRNGEMDERKIEINISQNGMGNVGMVGPGMDEMAMMNIQEMINGMLPKKSKKRKVTIAEARKILLEEEVNKLIDMDEVKEEALKKAENTGMIFIDEIDKIARGSSGGSGPDVSREGVQRDLLPIVEGSSINTKYGVLKSDHILFVAAGAFHVSKPSDLIPELQGRFPIRVELSSLTKEDFYQILKEPKNALTKQYEAMLHAEGVSLAFQDDALEQLAEMAYQINLEVENIGARRLHTVMSHLLNDFLFDVPDVIGPNAKILVTKDMVQEKLAGLVQDKDLSQFIL</sequence>
<organism evidence="9 10">
    <name type="scientific">Microscilla marina ATCC 23134</name>
    <dbReference type="NCBI Taxonomy" id="313606"/>
    <lineage>
        <taxon>Bacteria</taxon>
        <taxon>Pseudomonadati</taxon>
        <taxon>Bacteroidota</taxon>
        <taxon>Cytophagia</taxon>
        <taxon>Cytophagales</taxon>
        <taxon>Microscillaceae</taxon>
        <taxon>Microscilla</taxon>
    </lineage>
</organism>
<feature type="binding site" evidence="5">
    <location>
        <position position="22"/>
    </location>
    <ligand>
        <name>ATP</name>
        <dbReference type="ChEBI" id="CHEBI:30616"/>
    </ligand>
</feature>
<dbReference type="Pfam" id="PF10431">
    <property type="entry name" value="ClpB_D2-small"/>
    <property type="match status" value="1"/>
</dbReference>
<proteinExistence type="inferred from homology"/>
<evidence type="ECO:0000256" key="4">
    <source>
        <dbReference type="ARBA" id="ARBA00023186"/>
    </source>
</evidence>
<keyword evidence="10" id="KW-1185">Reference proteome</keyword>
<dbReference type="SMART" id="SM00382">
    <property type="entry name" value="AAA"/>
    <property type="match status" value="1"/>
</dbReference>
<evidence type="ECO:0000256" key="6">
    <source>
        <dbReference type="SAM" id="MobiDB-lite"/>
    </source>
</evidence>
<evidence type="ECO:0000256" key="5">
    <source>
        <dbReference type="HAMAP-Rule" id="MF_00249"/>
    </source>
</evidence>
<dbReference type="NCBIfam" id="NF003544">
    <property type="entry name" value="PRK05201.1"/>
    <property type="match status" value="1"/>
</dbReference>
<dbReference type="InterPro" id="IPR004491">
    <property type="entry name" value="HslU"/>
</dbReference>
<dbReference type="GO" id="GO:0016887">
    <property type="term" value="F:ATP hydrolysis activity"/>
    <property type="evidence" value="ECO:0007669"/>
    <property type="project" value="InterPro"/>
</dbReference>
<name>A1ZK93_MICM2</name>
<dbReference type="EMBL" id="AAWS01000012">
    <property type="protein sequence ID" value="EAY29119.1"/>
    <property type="molecule type" value="Genomic_DNA"/>
</dbReference>
<dbReference type="InterPro" id="IPR003593">
    <property type="entry name" value="AAA+_ATPase"/>
</dbReference>
<evidence type="ECO:0000256" key="1">
    <source>
        <dbReference type="ARBA" id="ARBA00009771"/>
    </source>
</evidence>
<feature type="binding site" evidence="5">
    <location>
        <position position="346"/>
    </location>
    <ligand>
        <name>ATP</name>
        <dbReference type="ChEBI" id="CHEBI:30616"/>
    </ligand>
</feature>
<keyword evidence="9" id="KW-0346">Stress response</keyword>
<comment type="subcellular location">
    <subcellularLocation>
        <location evidence="5">Cytoplasm</location>
    </subcellularLocation>
</comment>
<dbReference type="GO" id="GO:0009376">
    <property type="term" value="C:HslUV protease complex"/>
    <property type="evidence" value="ECO:0007669"/>
    <property type="project" value="UniProtKB-UniRule"/>
</dbReference>
<dbReference type="Pfam" id="PF07724">
    <property type="entry name" value="AAA_2"/>
    <property type="match status" value="1"/>
</dbReference>
<dbReference type="InterPro" id="IPR027417">
    <property type="entry name" value="P-loop_NTPase"/>
</dbReference>
<dbReference type="Gene3D" id="3.40.50.300">
    <property type="entry name" value="P-loop containing nucleotide triphosphate hydrolases"/>
    <property type="match status" value="2"/>
</dbReference>